<evidence type="ECO:0000313" key="1">
    <source>
        <dbReference type="EMBL" id="CAG8745181.1"/>
    </source>
</evidence>
<gene>
    <name evidence="1" type="ORF">FCALED_LOCUS15907</name>
</gene>
<dbReference type="OrthoDB" id="2416173at2759"/>
<name>A0A9N9NLT1_9GLOM</name>
<evidence type="ECO:0000313" key="2">
    <source>
        <dbReference type="Proteomes" id="UP000789570"/>
    </source>
</evidence>
<dbReference type="EMBL" id="CAJVPQ010016267">
    <property type="protein sequence ID" value="CAG8745181.1"/>
    <property type="molecule type" value="Genomic_DNA"/>
</dbReference>
<sequence>ADALIATKINLGFREVQSKLRNGWYINENSERYVQSMIFSDNHQLKGQLKGIKQVLKECNL</sequence>
<organism evidence="1 2">
    <name type="scientific">Funneliformis caledonium</name>
    <dbReference type="NCBI Taxonomy" id="1117310"/>
    <lineage>
        <taxon>Eukaryota</taxon>
        <taxon>Fungi</taxon>
        <taxon>Fungi incertae sedis</taxon>
        <taxon>Mucoromycota</taxon>
        <taxon>Glomeromycotina</taxon>
        <taxon>Glomeromycetes</taxon>
        <taxon>Glomerales</taxon>
        <taxon>Glomeraceae</taxon>
        <taxon>Funneliformis</taxon>
    </lineage>
</organism>
<proteinExistence type="predicted"/>
<feature type="non-terminal residue" evidence="1">
    <location>
        <position position="1"/>
    </location>
</feature>
<dbReference type="AlphaFoldDB" id="A0A9N9NLT1"/>
<dbReference type="Proteomes" id="UP000789570">
    <property type="component" value="Unassembled WGS sequence"/>
</dbReference>
<accession>A0A9N9NLT1</accession>
<comment type="caution">
    <text evidence="1">The sequence shown here is derived from an EMBL/GenBank/DDBJ whole genome shotgun (WGS) entry which is preliminary data.</text>
</comment>
<keyword evidence="2" id="KW-1185">Reference proteome</keyword>
<reference evidence="1" key="1">
    <citation type="submission" date="2021-06" db="EMBL/GenBank/DDBJ databases">
        <authorList>
            <person name="Kallberg Y."/>
            <person name="Tangrot J."/>
            <person name="Rosling A."/>
        </authorList>
    </citation>
    <scope>NUCLEOTIDE SEQUENCE</scope>
    <source>
        <strain evidence="1">UK204</strain>
    </source>
</reference>
<protein>
    <submittedName>
        <fullName evidence="1">5518_t:CDS:1</fullName>
    </submittedName>
</protein>